<accession>A0A9X0BH21</accession>
<dbReference type="PANTHER" id="PTHR40257">
    <property type="match status" value="1"/>
</dbReference>
<sequence length="129" mass="14545">MEKTKNFLDNIPDDFPKDQPVVMLNLLKWNKQAQYLEGSRHFPAVAKKLGFGLAAKYGGLELLYLGLPASMIIGEDCEKWDAVALVKYPNIETFHNAISSDEYAATALEHRDAALKDWKLIATTEVKLY</sequence>
<proteinExistence type="predicted"/>
<reference evidence="1" key="2">
    <citation type="journal article" date="2023" name="IMA Fungus">
        <title>Comparative genomic study of the Penicillium genus elucidates a diverse pangenome and 15 lateral gene transfer events.</title>
        <authorList>
            <person name="Petersen C."/>
            <person name="Sorensen T."/>
            <person name="Nielsen M.R."/>
            <person name="Sondergaard T.E."/>
            <person name="Sorensen J.L."/>
            <person name="Fitzpatrick D.A."/>
            <person name="Frisvad J.C."/>
            <person name="Nielsen K.L."/>
        </authorList>
    </citation>
    <scope>NUCLEOTIDE SEQUENCE</scope>
    <source>
        <strain evidence="1">IBT 17660</strain>
    </source>
</reference>
<dbReference type="AlphaFoldDB" id="A0A9X0BH21"/>
<evidence type="ECO:0008006" key="3">
    <source>
        <dbReference type="Google" id="ProtNLM"/>
    </source>
</evidence>
<reference evidence="1" key="1">
    <citation type="submission" date="2022-12" db="EMBL/GenBank/DDBJ databases">
        <authorList>
            <person name="Petersen C."/>
        </authorList>
    </citation>
    <scope>NUCLEOTIDE SEQUENCE</scope>
    <source>
        <strain evidence="1">IBT 17660</strain>
    </source>
</reference>
<dbReference type="Gene3D" id="3.30.70.100">
    <property type="match status" value="1"/>
</dbReference>
<dbReference type="InterPro" id="IPR011008">
    <property type="entry name" value="Dimeric_a/b-barrel"/>
</dbReference>
<evidence type="ECO:0000313" key="2">
    <source>
        <dbReference type="Proteomes" id="UP001147760"/>
    </source>
</evidence>
<evidence type="ECO:0000313" key="1">
    <source>
        <dbReference type="EMBL" id="KAJ5458885.1"/>
    </source>
</evidence>
<dbReference type="OrthoDB" id="3500395at2759"/>
<dbReference type="SUPFAM" id="SSF54909">
    <property type="entry name" value="Dimeric alpha+beta barrel"/>
    <property type="match status" value="1"/>
</dbReference>
<dbReference type="Proteomes" id="UP001147760">
    <property type="component" value="Unassembled WGS sequence"/>
</dbReference>
<organism evidence="1 2">
    <name type="scientific">Penicillium desertorum</name>
    <dbReference type="NCBI Taxonomy" id="1303715"/>
    <lineage>
        <taxon>Eukaryota</taxon>
        <taxon>Fungi</taxon>
        <taxon>Dikarya</taxon>
        <taxon>Ascomycota</taxon>
        <taxon>Pezizomycotina</taxon>
        <taxon>Eurotiomycetes</taxon>
        <taxon>Eurotiomycetidae</taxon>
        <taxon>Eurotiales</taxon>
        <taxon>Aspergillaceae</taxon>
        <taxon>Penicillium</taxon>
    </lineage>
</organism>
<dbReference type="PANTHER" id="PTHR40257:SF1">
    <property type="entry name" value="DUF1330 DOMAIN-CONTAINING PROTEIN"/>
    <property type="match status" value="1"/>
</dbReference>
<dbReference type="EMBL" id="JAPWDO010000008">
    <property type="protein sequence ID" value="KAJ5458885.1"/>
    <property type="molecule type" value="Genomic_DNA"/>
</dbReference>
<protein>
    <recommendedName>
        <fullName evidence="3">DUF1330 domain-containing protein</fullName>
    </recommendedName>
</protein>
<name>A0A9X0BH21_9EURO</name>
<keyword evidence="2" id="KW-1185">Reference proteome</keyword>
<gene>
    <name evidence="1" type="ORF">N7530_010829</name>
</gene>
<comment type="caution">
    <text evidence="1">The sequence shown here is derived from an EMBL/GenBank/DDBJ whole genome shotgun (WGS) entry which is preliminary data.</text>
</comment>